<comment type="caution">
    <text evidence="1">The sequence shown here is derived from an EMBL/GenBank/DDBJ whole genome shotgun (WGS) entry which is preliminary data.</text>
</comment>
<dbReference type="EMBL" id="QUNO01000039">
    <property type="protein sequence ID" value="REH17988.1"/>
    <property type="molecule type" value="Genomic_DNA"/>
</dbReference>
<dbReference type="AlphaFoldDB" id="A0A3E0G5B4"/>
<dbReference type="Proteomes" id="UP000256269">
    <property type="component" value="Unassembled WGS sequence"/>
</dbReference>
<organism evidence="1 2">
    <name type="scientific">Kutzneria buriramensis</name>
    <dbReference type="NCBI Taxonomy" id="1045776"/>
    <lineage>
        <taxon>Bacteria</taxon>
        <taxon>Bacillati</taxon>
        <taxon>Actinomycetota</taxon>
        <taxon>Actinomycetes</taxon>
        <taxon>Pseudonocardiales</taxon>
        <taxon>Pseudonocardiaceae</taxon>
        <taxon>Kutzneria</taxon>
    </lineage>
</organism>
<protein>
    <submittedName>
        <fullName evidence="1">Uncharacterized protein</fullName>
    </submittedName>
</protein>
<sequence>MELASAVGGFIAYPNDVDLDDPSVSAFDVLRRINDGVDRLPTGLLAGVHLNGGGMHTAALHCGDAARVVAGFLKLDDPSVVFLAERLVTAAVPGLTIESTDGRAGLTGRSDGSVDLVVLDAFESGQMLTAFVTVEFVLDVPGCWAGRARTSLSWWTIPVLHFEILDRID</sequence>
<dbReference type="OrthoDB" id="8221452at2"/>
<dbReference type="InterPro" id="IPR029063">
    <property type="entry name" value="SAM-dependent_MTases_sf"/>
</dbReference>
<accession>A0A3E0G5B4</accession>
<reference evidence="1 2" key="1">
    <citation type="submission" date="2018-08" db="EMBL/GenBank/DDBJ databases">
        <title>Genomic Encyclopedia of Archaeal and Bacterial Type Strains, Phase II (KMG-II): from individual species to whole genera.</title>
        <authorList>
            <person name="Goeker M."/>
        </authorList>
    </citation>
    <scope>NUCLEOTIDE SEQUENCE [LARGE SCALE GENOMIC DNA]</scope>
    <source>
        <strain evidence="1 2">DSM 45791</strain>
    </source>
</reference>
<evidence type="ECO:0000313" key="1">
    <source>
        <dbReference type="EMBL" id="REH17988.1"/>
    </source>
</evidence>
<proteinExistence type="predicted"/>
<keyword evidence="2" id="KW-1185">Reference proteome</keyword>
<name>A0A3E0G5B4_9PSEU</name>
<evidence type="ECO:0000313" key="2">
    <source>
        <dbReference type="Proteomes" id="UP000256269"/>
    </source>
</evidence>
<dbReference type="RefSeq" id="WP_116182306.1">
    <property type="nucleotide sequence ID" value="NZ_CP144375.1"/>
</dbReference>
<dbReference type="Gene3D" id="3.40.50.150">
    <property type="entry name" value="Vaccinia Virus protein VP39"/>
    <property type="match status" value="1"/>
</dbReference>
<gene>
    <name evidence="1" type="ORF">BCF44_13920</name>
</gene>